<gene>
    <name evidence="1" type="ORF">NJ75_04497</name>
</gene>
<name>A0A0B8ZXD4_9SPHN</name>
<dbReference type="PATRIC" id="fig|48936.3.peg.4532"/>
<dbReference type="AlphaFoldDB" id="A0A0B8ZXD4"/>
<reference evidence="1 2" key="1">
    <citation type="submission" date="2014-10" db="EMBL/GenBank/DDBJ databases">
        <title>Draft genome sequence of Novosphingobium subterraneum DSM 12447.</title>
        <authorList>
            <person name="Gan H.M."/>
            <person name="Gan H.Y."/>
            <person name="Savka M.A."/>
        </authorList>
    </citation>
    <scope>NUCLEOTIDE SEQUENCE [LARGE SCALE GENOMIC DNA]</scope>
    <source>
        <strain evidence="1 2">DSM 12447</strain>
    </source>
</reference>
<keyword evidence="2" id="KW-1185">Reference proteome</keyword>
<accession>A0A0B8ZXD4</accession>
<dbReference type="EMBL" id="JRVC01000034">
    <property type="protein sequence ID" value="KHS41777.1"/>
    <property type="molecule type" value="Genomic_DNA"/>
</dbReference>
<dbReference type="InterPro" id="IPR027417">
    <property type="entry name" value="P-loop_NTPase"/>
</dbReference>
<evidence type="ECO:0008006" key="3">
    <source>
        <dbReference type="Google" id="ProtNLM"/>
    </source>
</evidence>
<dbReference type="Proteomes" id="UP000031338">
    <property type="component" value="Unassembled WGS sequence"/>
</dbReference>
<dbReference type="RefSeq" id="WP_039338381.1">
    <property type="nucleotide sequence ID" value="NZ_JRVC01000034.1"/>
</dbReference>
<dbReference type="SUPFAM" id="SSF52540">
    <property type="entry name" value="P-loop containing nucleoside triphosphate hydrolases"/>
    <property type="match status" value="1"/>
</dbReference>
<dbReference type="STRING" id="48936.NJ75_04497"/>
<comment type="caution">
    <text evidence="1">The sequence shown here is derived from an EMBL/GenBank/DDBJ whole genome shotgun (WGS) entry which is preliminary data.</text>
</comment>
<evidence type="ECO:0000313" key="2">
    <source>
        <dbReference type="Proteomes" id="UP000031338"/>
    </source>
</evidence>
<sequence>MTLLIHPGFHKTGTTWLQEQLFSDKALFNMMMSHVEIDSLIVRPHDFDFDAGPARFQVAEKLSSSQAVNVLSSEILVGNPFYGSRDAVGLAHRLHAIAPDARILLTIREQGAMLRSLYQQYVKRGGSLPIRKFLNQQCEPGYFGFAPDIFRYERHAALYAKLFGAKSVLVLPQELLARNPRRFVDLLLRFSGHPGLPDDHKLSADRPGKSFPPGGTPLIRLANHLRPSVLHPGGPRASRWIGESLLRLGYFCNIGNNRQRRQWSAVVNPLRDGYAASNRALQPYCPVSLEEFGYVMEDNTEG</sequence>
<organism evidence="1 2">
    <name type="scientific">Novosphingobium subterraneum</name>
    <dbReference type="NCBI Taxonomy" id="48936"/>
    <lineage>
        <taxon>Bacteria</taxon>
        <taxon>Pseudomonadati</taxon>
        <taxon>Pseudomonadota</taxon>
        <taxon>Alphaproteobacteria</taxon>
        <taxon>Sphingomonadales</taxon>
        <taxon>Sphingomonadaceae</taxon>
        <taxon>Novosphingobium</taxon>
    </lineage>
</organism>
<proteinExistence type="predicted"/>
<dbReference type="Gene3D" id="3.40.50.300">
    <property type="entry name" value="P-loop containing nucleotide triphosphate hydrolases"/>
    <property type="match status" value="1"/>
</dbReference>
<protein>
    <recommendedName>
        <fullName evidence="3">Sulfotransferase family protein</fullName>
    </recommendedName>
</protein>
<evidence type="ECO:0000313" key="1">
    <source>
        <dbReference type="EMBL" id="KHS41777.1"/>
    </source>
</evidence>